<dbReference type="EMBL" id="BMDY01000035">
    <property type="protein sequence ID" value="GGB20453.1"/>
    <property type="molecule type" value="Genomic_DNA"/>
</dbReference>
<dbReference type="CDD" id="cd07313">
    <property type="entry name" value="terB_like_2"/>
    <property type="match status" value="1"/>
</dbReference>
<dbReference type="Proteomes" id="UP000651977">
    <property type="component" value="Unassembled WGS sequence"/>
</dbReference>
<keyword evidence="3" id="KW-1185">Reference proteome</keyword>
<dbReference type="InterPro" id="IPR029024">
    <property type="entry name" value="TerB-like"/>
</dbReference>
<organism evidence="2 3">
    <name type="scientific">Agarivorans gilvus</name>
    <dbReference type="NCBI Taxonomy" id="680279"/>
    <lineage>
        <taxon>Bacteria</taxon>
        <taxon>Pseudomonadati</taxon>
        <taxon>Pseudomonadota</taxon>
        <taxon>Gammaproteobacteria</taxon>
        <taxon>Alteromonadales</taxon>
        <taxon>Alteromonadaceae</taxon>
        <taxon>Agarivorans</taxon>
    </lineage>
</organism>
<proteinExistence type="predicted"/>
<gene>
    <name evidence="2" type="ORF">GCM10007414_37330</name>
</gene>
<evidence type="ECO:0000313" key="3">
    <source>
        <dbReference type="Proteomes" id="UP000651977"/>
    </source>
</evidence>
<evidence type="ECO:0000259" key="1">
    <source>
        <dbReference type="Pfam" id="PF05099"/>
    </source>
</evidence>
<dbReference type="RefSeq" id="WP_055734536.1">
    <property type="nucleotide sequence ID" value="NZ_BMDY01000035.1"/>
</dbReference>
<name>A0ABQ1I6M5_9ALTE</name>
<reference evidence="3" key="1">
    <citation type="journal article" date="2019" name="Int. J. Syst. Evol. Microbiol.">
        <title>The Global Catalogue of Microorganisms (GCM) 10K type strain sequencing project: providing services to taxonomists for standard genome sequencing and annotation.</title>
        <authorList>
            <consortium name="The Broad Institute Genomics Platform"/>
            <consortium name="The Broad Institute Genome Sequencing Center for Infectious Disease"/>
            <person name="Wu L."/>
            <person name="Ma J."/>
        </authorList>
    </citation>
    <scope>NUCLEOTIDE SEQUENCE [LARGE SCALE GENOMIC DNA]</scope>
    <source>
        <strain evidence="3">CGMCC 1.10131</strain>
    </source>
</reference>
<comment type="caution">
    <text evidence="2">The sequence shown here is derived from an EMBL/GenBank/DDBJ whole genome shotgun (WGS) entry which is preliminary data.</text>
</comment>
<sequence length="147" mass="16788">MLKALKQFLQATLDESNEHHSQNVELAAATLLVQLSQSDNQQSNAESAVILNKIKRLFVLDEAEAERLFMQAQTQAKQAVSVFDFTRHVKKLDYQQRYQFTEALWRVAYADGVLDPQEEALIRQVADLIYLSHADFIKAKMSVQPHA</sequence>
<dbReference type="InterPro" id="IPR007791">
    <property type="entry name" value="DjlA_N"/>
</dbReference>
<accession>A0ABQ1I6M5</accession>
<dbReference type="Gene3D" id="1.10.3680.10">
    <property type="entry name" value="TerB-like"/>
    <property type="match status" value="1"/>
</dbReference>
<dbReference type="SUPFAM" id="SSF158682">
    <property type="entry name" value="TerB-like"/>
    <property type="match status" value="1"/>
</dbReference>
<evidence type="ECO:0000313" key="2">
    <source>
        <dbReference type="EMBL" id="GGB20453.1"/>
    </source>
</evidence>
<protein>
    <recommendedName>
        <fullName evidence="1">Co-chaperone DjlA N-terminal domain-containing protein</fullName>
    </recommendedName>
</protein>
<dbReference type="Pfam" id="PF05099">
    <property type="entry name" value="TerB"/>
    <property type="match status" value="1"/>
</dbReference>
<feature type="domain" description="Co-chaperone DjlA N-terminal" evidence="1">
    <location>
        <begin position="25"/>
        <end position="140"/>
    </location>
</feature>